<reference evidence="1" key="2">
    <citation type="submission" date="2020-09" db="EMBL/GenBank/DDBJ databases">
        <authorList>
            <person name="Sun Q."/>
            <person name="Zhou Y."/>
        </authorList>
    </citation>
    <scope>NUCLEOTIDE SEQUENCE</scope>
    <source>
        <strain evidence="1">CGMCC 1.12785</strain>
    </source>
</reference>
<accession>A0A8J2TX17</accession>
<sequence length="115" mass="12676">MITAKQRKTVYERDGGRCVHCGAWDALTIQHRASRGMGGSKAAERFSNWLTLCLVSNTRLEADAEFARLGRDRGWKVSRNGILTPAEVPVIDYQGRSWLLDDNGGRSLVSAQIGA</sequence>
<evidence type="ECO:0000313" key="1">
    <source>
        <dbReference type="EMBL" id="GGA10985.1"/>
    </source>
</evidence>
<keyword evidence="2" id="KW-1185">Reference proteome</keyword>
<dbReference type="AlphaFoldDB" id="A0A8J2TX17"/>
<evidence type="ECO:0008006" key="3">
    <source>
        <dbReference type="Google" id="ProtNLM"/>
    </source>
</evidence>
<protein>
    <recommendedName>
        <fullName evidence="3">HNH endonuclease</fullName>
    </recommendedName>
</protein>
<reference evidence="1" key="1">
    <citation type="journal article" date="2014" name="Int. J. Syst. Evol. Microbiol.">
        <title>Complete genome sequence of Corynebacterium casei LMG S-19264T (=DSM 44701T), isolated from a smear-ripened cheese.</title>
        <authorList>
            <consortium name="US DOE Joint Genome Institute (JGI-PGF)"/>
            <person name="Walter F."/>
            <person name="Albersmeier A."/>
            <person name="Kalinowski J."/>
            <person name="Ruckert C."/>
        </authorList>
    </citation>
    <scope>NUCLEOTIDE SEQUENCE</scope>
    <source>
        <strain evidence="1">CGMCC 1.12785</strain>
    </source>
</reference>
<gene>
    <name evidence="1" type="ORF">GCM10011333_12270</name>
</gene>
<comment type="caution">
    <text evidence="1">The sequence shown here is derived from an EMBL/GenBank/DDBJ whole genome shotgun (WGS) entry which is preliminary data.</text>
</comment>
<evidence type="ECO:0000313" key="2">
    <source>
        <dbReference type="Proteomes" id="UP000616114"/>
    </source>
</evidence>
<proteinExistence type="predicted"/>
<dbReference type="Proteomes" id="UP000616114">
    <property type="component" value="Unassembled WGS sequence"/>
</dbReference>
<organism evidence="1 2">
    <name type="scientific">Sediminivirga luteola</name>
    <dbReference type="NCBI Taxonomy" id="1774748"/>
    <lineage>
        <taxon>Bacteria</taxon>
        <taxon>Bacillati</taxon>
        <taxon>Actinomycetota</taxon>
        <taxon>Actinomycetes</taxon>
        <taxon>Micrococcales</taxon>
        <taxon>Brevibacteriaceae</taxon>
        <taxon>Sediminivirga</taxon>
    </lineage>
</organism>
<dbReference type="EMBL" id="BMFY01000004">
    <property type="protein sequence ID" value="GGA10985.1"/>
    <property type="molecule type" value="Genomic_DNA"/>
</dbReference>
<dbReference type="Gene3D" id="1.10.30.50">
    <property type="match status" value="1"/>
</dbReference>
<name>A0A8J2TX17_9MICO</name>